<dbReference type="PANTHER" id="PTHR33204:SF29">
    <property type="entry name" value="TRANSCRIPTIONAL REGULATOR"/>
    <property type="match status" value="1"/>
</dbReference>
<dbReference type="PROSITE" id="PS51118">
    <property type="entry name" value="HTH_HXLR"/>
    <property type="match status" value="1"/>
</dbReference>
<evidence type="ECO:0000313" key="6">
    <source>
        <dbReference type="Proteomes" id="UP001138894"/>
    </source>
</evidence>
<gene>
    <name evidence="5" type="ORF">KCG49_15180</name>
</gene>
<evidence type="ECO:0000256" key="2">
    <source>
        <dbReference type="ARBA" id="ARBA00023125"/>
    </source>
</evidence>
<name>A0A9X1FCV0_9FLAO</name>
<evidence type="ECO:0000313" key="5">
    <source>
        <dbReference type="EMBL" id="MBV7270530.1"/>
    </source>
</evidence>
<dbReference type="EMBL" id="JAGSPD010000017">
    <property type="protein sequence ID" value="MBV7270530.1"/>
    <property type="molecule type" value="Genomic_DNA"/>
</dbReference>
<feature type="domain" description="HTH hxlR-type" evidence="4">
    <location>
        <begin position="13"/>
        <end position="111"/>
    </location>
</feature>
<sequence>MPDFLNDKKRYYTPVEYVFDKVGGLYKMPILWRLKDKSLRFSELKRSINRASDRMLSKTLKELVADGFVSKEIIPEVPVKTIYTITEKGKRSIAIISTLREYGFELMKEDGIEH</sequence>
<keyword evidence="3" id="KW-0804">Transcription</keyword>
<dbReference type="PANTHER" id="PTHR33204">
    <property type="entry name" value="TRANSCRIPTIONAL REGULATOR, MARR FAMILY"/>
    <property type="match status" value="1"/>
</dbReference>
<dbReference type="Pfam" id="PF01638">
    <property type="entry name" value="HxlR"/>
    <property type="match status" value="1"/>
</dbReference>
<dbReference type="AlphaFoldDB" id="A0A9X1FCV0"/>
<keyword evidence="6" id="KW-1185">Reference proteome</keyword>
<keyword evidence="1" id="KW-0805">Transcription regulation</keyword>
<proteinExistence type="predicted"/>
<accession>A0A9X1FCV0</accession>
<comment type="caution">
    <text evidence="5">The sequence shown here is derived from an EMBL/GenBank/DDBJ whole genome shotgun (WGS) entry which is preliminary data.</text>
</comment>
<reference evidence="5" key="1">
    <citation type="submission" date="2021-04" db="EMBL/GenBank/DDBJ databases">
        <authorList>
            <person name="Pira H."/>
            <person name="Risdian C."/>
            <person name="Wink J."/>
        </authorList>
    </citation>
    <scope>NUCLEOTIDE SEQUENCE</scope>
    <source>
        <strain evidence="5">WHY3</strain>
    </source>
</reference>
<evidence type="ECO:0000256" key="1">
    <source>
        <dbReference type="ARBA" id="ARBA00023015"/>
    </source>
</evidence>
<dbReference type="InterPro" id="IPR002577">
    <property type="entry name" value="HTH_HxlR"/>
</dbReference>
<dbReference type="RefSeq" id="WP_218547718.1">
    <property type="nucleotide sequence ID" value="NZ_JAGSPD010000017.1"/>
</dbReference>
<protein>
    <submittedName>
        <fullName evidence="5">Helix-turn-helix transcriptional regulator</fullName>
    </submittedName>
</protein>
<evidence type="ECO:0000256" key="3">
    <source>
        <dbReference type="ARBA" id="ARBA00023163"/>
    </source>
</evidence>
<dbReference type="GO" id="GO:0003677">
    <property type="term" value="F:DNA binding"/>
    <property type="evidence" value="ECO:0007669"/>
    <property type="project" value="UniProtKB-KW"/>
</dbReference>
<evidence type="ECO:0000259" key="4">
    <source>
        <dbReference type="PROSITE" id="PS51118"/>
    </source>
</evidence>
<keyword evidence="2" id="KW-0238">DNA-binding</keyword>
<organism evidence="5 6">
    <name type="scientific">Winogradskyella luteola</name>
    <dbReference type="NCBI Taxonomy" id="2828330"/>
    <lineage>
        <taxon>Bacteria</taxon>
        <taxon>Pseudomonadati</taxon>
        <taxon>Bacteroidota</taxon>
        <taxon>Flavobacteriia</taxon>
        <taxon>Flavobacteriales</taxon>
        <taxon>Flavobacteriaceae</taxon>
        <taxon>Winogradskyella</taxon>
    </lineage>
</organism>
<dbReference type="Proteomes" id="UP001138894">
    <property type="component" value="Unassembled WGS sequence"/>
</dbReference>